<reference evidence="3" key="1">
    <citation type="submission" date="2016-08" db="EMBL/GenBank/DDBJ databases">
        <authorList>
            <person name="Varghese N."/>
            <person name="Submissions Spin"/>
        </authorList>
    </citation>
    <scope>NUCLEOTIDE SEQUENCE [LARGE SCALE GENOMIC DNA]</scope>
    <source>
        <strain evidence="3">HAMBI 2975</strain>
    </source>
</reference>
<organism evidence="2 3">
    <name type="scientific">Rhizobium multihospitium</name>
    <dbReference type="NCBI Taxonomy" id="410764"/>
    <lineage>
        <taxon>Bacteria</taxon>
        <taxon>Pseudomonadati</taxon>
        <taxon>Pseudomonadota</taxon>
        <taxon>Alphaproteobacteria</taxon>
        <taxon>Hyphomicrobiales</taxon>
        <taxon>Rhizobiaceae</taxon>
        <taxon>Rhizobium/Agrobacterium group</taxon>
        <taxon>Rhizobium</taxon>
    </lineage>
</organism>
<evidence type="ECO:0000313" key="2">
    <source>
        <dbReference type="EMBL" id="SCB46764.1"/>
    </source>
</evidence>
<keyword evidence="3" id="KW-1185">Reference proteome</keyword>
<dbReference type="GO" id="GO:0016491">
    <property type="term" value="F:oxidoreductase activity"/>
    <property type="evidence" value="ECO:0007669"/>
    <property type="project" value="InterPro"/>
</dbReference>
<dbReference type="Proteomes" id="UP000199101">
    <property type="component" value="Unassembled WGS sequence"/>
</dbReference>
<dbReference type="STRING" id="410764.GA0061103_0001"/>
<protein>
    <recommendedName>
        <fullName evidence="1">EthD domain-containing protein</fullName>
    </recommendedName>
</protein>
<dbReference type="NCBIfam" id="TIGR02118">
    <property type="entry name" value="EthD family reductase"/>
    <property type="match status" value="1"/>
</dbReference>
<dbReference type="RefSeq" id="WP_167376667.1">
    <property type="nucleotide sequence ID" value="NZ_FMAG01000010.1"/>
</dbReference>
<dbReference type="Gene3D" id="3.30.70.100">
    <property type="match status" value="1"/>
</dbReference>
<feature type="domain" description="EthD" evidence="1">
    <location>
        <begin position="11"/>
        <end position="97"/>
    </location>
</feature>
<dbReference type="Pfam" id="PF07110">
    <property type="entry name" value="EthD"/>
    <property type="match status" value="1"/>
</dbReference>
<proteinExistence type="predicted"/>
<gene>
    <name evidence="2" type="ORF">GA0061103_0001</name>
</gene>
<evidence type="ECO:0000259" key="1">
    <source>
        <dbReference type="Pfam" id="PF07110"/>
    </source>
</evidence>
<name>A0A1C3X434_9HYPH</name>
<dbReference type="InterPro" id="IPR009799">
    <property type="entry name" value="EthD_dom"/>
</dbReference>
<dbReference type="AlphaFoldDB" id="A0A1C3X434"/>
<dbReference type="InterPro" id="IPR011008">
    <property type="entry name" value="Dimeric_a/b-barrel"/>
</dbReference>
<accession>A0A1C3X434</accession>
<evidence type="ECO:0000313" key="3">
    <source>
        <dbReference type="Proteomes" id="UP000199101"/>
    </source>
</evidence>
<dbReference type="EMBL" id="FMAG01000010">
    <property type="protein sequence ID" value="SCB46764.1"/>
    <property type="molecule type" value="Genomic_DNA"/>
</dbReference>
<feature type="non-terminal residue" evidence="2">
    <location>
        <position position="139"/>
    </location>
</feature>
<dbReference type="SUPFAM" id="SSF54909">
    <property type="entry name" value="Dimeric alpha+beta barrel"/>
    <property type="match status" value="1"/>
</dbReference>
<sequence length="139" mass="15900">MIVRFGLLTRRQDLSPEEFSSYWRGTHAEVVRSTLPELNGYIQNHVVDRSQKGIDYQRVAIEVDGMAQLFFPSLAETRGFSDETKIRALQSDEENFLGGIAILTAFQNVVVEPPRSGKFAKRMSLIRKRSDTSMQQFQD</sequence>